<dbReference type="Pfam" id="PF00990">
    <property type="entry name" value="GGDEF"/>
    <property type="match status" value="1"/>
</dbReference>
<dbReference type="SMART" id="SM00267">
    <property type="entry name" value="GGDEF"/>
    <property type="match status" value="1"/>
</dbReference>
<dbReference type="PROSITE" id="PS50887">
    <property type="entry name" value="GGDEF"/>
    <property type="match status" value="1"/>
</dbReference>
<dbReference type="RefSeq" id="WP_140840417.1">
    <property type="nucleotide sequence ID" value="NZ_RCZI01000002.1"/>
</dbReference>
<dbReference type="AlphaFoldDB" id="A0A502DY83"/>
<feature type="domain" description="GGDEF" evidence="1">
    <location>
        <begin position="205"/>
        <end position="339"/>
    </location>
</feature>
<evidence type="ECO:0000313" key="3">
    <source>
        <dbReference type="Proteomes" id="UP000319212"/>
    </source>
</evidence>
<dbReference type="PANTHER" id="PTHR46663:SF2">
    <property type="entry name" value="GGDEF DOMAIN-CONTAINING PROTEIN"/>
    <property type="match status" value="1"/>
</dbReference>
<reference evidence="2 3" key="1">
    <citation type="journal article" date="2019" name="Environ. Microbiol.">
        <title>Species interactions and distinct microbial communities in high Arctic permafrost affected cryosols are associated with the CH4 and CO2 gas fluxes.</title>
        <authorList>
            <person name="Altshuler I."/>
            <person name="Hamel J."/>
            <person name="Turney S."/>
            <person name="Magnuson E."/>
            <person name="Levesque R."/>
            <person name="Greer C."/>
            <person name="Whyte L.G."/>
        </authorList>
    </citation>
    <scope>NUCLEOTIDE SEQUENCE [LARGE SCALE GENOMIC DNA]</scope>
    <source>
        <strain evidence="2 3">S06.C</strain>
    </source>
</reference>
<comment type="caution">
    <text evidence="2">The sequence shown here is derived from an EMBL/GenBank/DDBJ whole genome shotgun (WGS) entry which is preliminary data.</text>
</comment>
<dbReference type="InterPro" id="IPR052163">
    <property type="entry name" value="DGC-Regulatory_Protein"/>
</dbReference>
<dbReference type="PANTHER" id="PTHR46663">
    <property type="entry name" value="DIGUANYLATE CYCLASE DGCT-RELATED"/>
    <property type="match status" value="1"/>
</dbReference>
<dbReference type="InterPro" id="IPR003018">
    <property type="entry name" value="GAF"/>
</dbReference>
<dbReference type="NCBIfam" id="TIGR00254">
    <property type="entry name" value="GGDEF"/>
    <property type="match status" value="1"/>
</dbReference>
<dbReference type="SUPFAM" id="SSF55073">
    <property type="entry name" value="Nucleotide cyclase"/>
    <property type="match status" value="1"/>
</dbReference>
<protein>
    <submittedName>
        <fullName evidence="2">Sensor domain-containing diguanylate cyclase</fullName>
    </submittedName>
</protein>
<sequence>MQPILAKLSEAVGSAHTLEELTRPLLEMLEAVTGCESTYLTSIDWPGGLQHVRVARNSQRDALEIPEGLSVPWADTLCKRALEDGRPYTSNVAECWGDSAAARELGIRTYMSTPVRAEDGHVHGTLCAASAAERPMSAQSQHVLELFSRLINQHLERERLVAQLQAVNAQLAASSRTDHLTGLPNRRLLIEELEGLIARSARTETSVLVAFIDLDGFKTINDTHGHQSGDAFLRAMAERLSRALRAGDMLARLGGDEFVVIGPGPALADDASAVVAALRERLGECTVGDFDQGAQRIAYAGASVGAVAVDPRHCSADRALRQADAAMYERKRARAARRS</sequence>
<dbReference type="SUPFAM" id="SSF55781">
    <property type="entry name" value="GAF domain-like"/>
    <property type="match status" value="1"/>
</dbReference>
<evidence type="ECO:0000313" key="2">
    <source>
        <dbReference type="EMBL" id="TPG29392.1"/>
    </source>
</evidence>
<gene>
    <name evidence="2" type="ORF">EAH82_07745</name>
</gene>
<dbReference type="Gene3D" id="3.30.70.270">
    <property type="match status" value="1"/>
</dbReference>
<evidence type="ECO:0000259" key="1">
    <source>
        <dbReference type="PROSITE" id="PS50887"/>
    </source>
</evidence>
<organism evidence="2 3">
    <name type="scientific">Variovorax guangxiensis</name>
    <dbReference type="NCBI Taxonomy" id="1775474"/>
    <lineage>
        <taxon>Bacteria</taxon>
        <taxon>Pseudomonadati</taxon>
        <taxon>Pseudomonadota</taxon>
        <taxon>Betaproteobacteria</taxon>
        <taxon>Burkholderiales</taxon>
        <taxon>Comamonadaceae</taxon>
        <taxon>Variovorax</taxon>
    </lineage>
</organism>
<dbReference type="SMART" id="SM00065">
    <property type="entry name" value="GAF"/>
    <property type="match status" value="1"/>
</dbReference>
<dbReference type="InterPro" id="IPR029016">
    <property type="entry name" value="GAF-like_dom_sf"/>
</dbReference>
<proteinExistence type="predicted"/>
<dbReference type="Pfam" id="PF01590">
    <property type="entry name" value="GAF"/>
    <property type="match status" value="1"/>
</dbReference>
<name>A0A502DY83_9BURK</name>
<dbReference type="Proteomes" id="UP000319212">
    <property type="component" value="Unassembled WGS sequence"/>
</dbReference>
<dbReference type="InterPro" id="IPR029787">
    <property type="entry name" value="Nucleotide_cyclase"/>
</dbReference>
<dbReference type="InterPro" id="IPR000160">
    <property type="entry name" value="GGDEF_dom"/>
</dbReference>
<dbReference type="InterPro" id="IPR043128">
    <property type="entry name" value="Rev_trsase/Diguanyl_cyclase"/>
</dbReference>
<dbReference type="OrthoDB" id="9813903at2"/>
<dbReference type="CDD" id="cd01949">
    <property type="entry name" value="GGDEF"/>
    <property type="match status" value="1"/>
</dbReference>
<accession>A0A502DY83</accession>
<dbReference type="Gene3D" id="3.30.450.40">
    <property type="match status" value="1"/>
</dbReference>
<dbReference type="EMBL" id="RCZI01000002">
    <property type="protein sequence ID" value="TPG29392.1"/>
    <property type="molecule type" value="Genomic_DNA"/>
</dbReference>